<dbReference type="InterPro" id="IPR002227">
    <property type="entry name" value="Tyrosinase_Cu-bd"/>
</dbReference>
<dbReference type="PROSITE" id="PS00498">
    <property type="entry name" value="TYROSINASE_2"/>
    <property type="match status" value="1"/>
</dbReference>
<dbReference type="GO" id="GO:0016491">
    <property type="term" value="F:oxidoreductase activity"/>
    <property type="evidence" value="ECO:0007669"/>
    <property type="project" value="InterPro"/>
</dbReference>
<evidence type="ECO:0000259" key="3">
    <source>
        <dbReference type="PROSITE" id="PS00498"/>
    </source>
</evidence>
<dbReference type="InterPro" id="IPR008922">
    <property type="entry name" value="Di-copper_centre_dom_sf"/>
</dbReference>
<dbReference type="InterPro" id="IPR050316">
    <property type="entry name" value="Tyrosinase/Hemocyanin"/>
</dbReference>
<reference evidence="4 5" key="1">
    <citation type="submission" date="2019-08" db="EMBL/GenBank/DDBJ databases">
        <title>Bradyrhizobium hipponensis sp. nov., a rhizobium isolated from a Lupinus angustifolius root nodule in Tunisia.</title>
        <authorList>
            <person name="Off K."/>
            <person name="Rejili M."/>
            <person name="Mars M."/>
            <person name="Brachmann A."/>
            <person name="Marin M."/>
        </authorList>
    </citation>
    <scope>NUCLEOTIDE SEQUENCE [LARGE SCALE GENOMIC DNA]</scope>
    <source>
        <strain evidence="4 5">CTAW71</strain>
    </source>
</reference>
<dbReference type="RefSeq" id="WP_148771221.1">
    <property type="nucleotide sequence ID" value="NZ_VSSS01000012.1"/>
</dbReference>
<evidence type="ECO:0000313" key="5">
    <source>
        <dbReference type="Proteomes" id="UP000324758"/>
    </source>
</evidence>
<dbReference type="Proteomes" id="UP000324758">
    <property type="component" value="Unassembled WGS sequence"/>
</dbReference>
<dbReference type="PANTHER" id="PTHR11474">
    <property type="entry name" value="TYROSINASE FAMILY MEMBER"/>
    <property type="match status" value="1"/>
</dbReference>
<gene>
    <name evidence="4" type="ORF">FXB40_05650</name>
</gene>
<dbReference type="GO" id="GO:0046872">
    <property type="term" value="F:metal ion binding"/>
    <property type="evidence" value="ECO:0007669"/>
    <property type="project" value="UniProtKB-KW"/>
</dbReference>
<evidence type="ECO:0000259" key="2">
    <source>
        <dbReference type="PROSITE" id="PS00497"/>
    </source>
</evidence>
<feature type="domain" description="Tyrosinase copper-binding" evidence="3">
    <location>
        <begin position="448"/>
        <end position="459"/>
    </location>
</feature>
<accession>A0A5D3KSY0</accession>
<name>A0A5D3KSY0_9BRAD</name>
<dbReference type="PROSITE" id="PS00497">
    <property type="entry name" value="TYROSINASE_1"/>
    <property type="match status" value="1"/>
</dbReference>
<protein>
    <submittedName>
        <fullName evidence="4">Tyrosinase family protein</fullName>
    </submittedName>
</protein>
<dbReference type="Pfam" id="PF00264">
    <property type="entry name" value="Tyrosinase"/>
    <property type="match status" value="1"/>
</dbReference>
<proteinExistence type="predicted"/>
<organism evidence="4 5">
    <name type="scientific">Bradyrhizobium rifense</name>
    <dbReference type="NCBI Taxonomy" id="515499"/>
    <lineage>
        <taxon>Bacteria</taxon>
        <taxon>Pseudomonadati</taxon>
        <taxon>Pseudomonadota</taxon>
        <taxon>Alphaproteobacteria</taxon>
        <taxon>Hyphomicrobiales</taxon>
        <taxon>Nitrobacteraceae</taxon>
        <taxon>Bradyrhizobium</taxon>
    </lineage>
</organism>
<evidence type="ECO:0000313" key="4">
    <source>
        <dbReference type="EMBL" id="TYL98426.1"/>
    </source>
</evidence>
<dbReference type="Gene3D" id="1.10.1280.10">
    <property type="entry name" value="Di-copper center containing domain from catechol oxidase"/>
    <property type="match status" value="1"/>
</dbReference>
<sequence>MPDLSEATPPSRYDRFRAIMEAAASASTASYMSHPRFWNLPLPELRAFELYGVPMMRGGDGHLPAAKPSSCCHGGCDEHSAAASPGNGDDAGLIKGLRGQYPFDGTQFPPLPWGGKRVGEADIAFIAQWITDGCPGSEEDKHHVGAAQASALTRALVTGDAPHALFTGPTNQLAEDSGGVRARKNVTYLSDEELRRLRAAIAQMKSLDAYPQDERSFAYWARIHANQCQHGWEQFLTWHRAYLYGFEKQLQDIDPTVTLPYWDWAADSENVKASLADMGKVANDNGCVPLAYRCWIDEDGLRKLTDGGKVSAEVLAGLRGTIGKNFNSGARLFAAAHISYGAAPESDAAIKSVLADINPLWDWKRWPGGNADLIFEAYPTPDDVERILNIESFFDFASGSRGNQFFGALETVHNLIHNFSGGKNPFSDTVKGEQPFGDMQDPGTTAFDPIFWGHHSNCDRLWAEWQRRNPSGGPDDPGDVLPPWNFTVADTASISRLGYEYMMAANMFVTNSAVPIQRFQSAAAPVHPKVVADHSHAEIRLHAVQYVTRPGFHIRAFLNTPGATVETPTRGNPNYVGLVSMFTGVCVGGPGHCDVPEPRTARFDLRPRPHKTPGNFRIDATEAVKRLRAQGATSFSVNLVVLNTDGTPAADALKIDGVSLNFFDRFSITRQ</sequence>
<keyword evidence="1" id="KW-0479">Metal-binding</keyword>
<dbReference type="OrthoDB" id="2874181at2"/>
<dbReference type="SUPFAM" id="SSF48056">
    <property type="entry name" value="Di-copper centre-containing domain"/>
    <property type="match status" value="1"/>
</dbReference>
<dbReference type="PRINTS" id="PR00092">
    <property type="entry name" value="TYROSINASE"/>
</dbReference>
<keyword evidence="5" id="KW-1185">Reference proteome</keyword>
<dbReference type="EMBL" id="VSSS01000012">
    <property type="protein sequence ID" value="TYL98426.1"/>
    <property type="molecule type" value="Genomic_DNA"/>
</dbReference>
<comment type="caution">
    <text evidence="4">The sequence shown here is derived from an EMBL/GenBank/DDBJ whole genome shotgun (WGS) entry which is preliminary data.</text>
</comment>
<evidence type="ECO:0000256" key="1">
    <source>
        <dbReference type="ARBA" id="ARBA00022723"/>
    </source>
</evidence>
<feature type="domain" description="Tyrosinase copper-binding" evidence="2">
    <location>
        <begin position="230"/>
        <end position="247"/>
    </location>
</feature>
<dbReference type="AlphaFoldDB" id="A0A5D3KSY0"/>